<dbReference type="HAMAP" id="MF_03058">
    <property type="entry name" value="VMA21"/>
    <property type="match status" value="1"/>
</dbReference>
<dbReference type="GO" id="GO:0033116">
    <property type="term" value="C:endoplasmic reticulum-Golgi intermediate compartment membrane"/>
    <property type="evidence" value="ECO:0007669"/>
    <property type="project" value="UniProtKB-SubCell"/>
</dbReference>
<dbReference type="Proteomes" id="UP000245946">
    <property type="component" value="Unassembled WGS sequence"/>
</dbReference>
<evidence type="ECO:0000313" key="7">
    <source>
        <dbReference type="EMBL" id="PWN99511.1"/>
    </source>
</evidence>
<dbReference type="GO" id="GO:0070072">
    <property type="term" value="P:vacuolar proton-transporting V-type ATPase complex assembly"/>
    <property type="evidence" value="ECO:0007669"/>
    <property type="project" value="UniProtKB-UniRule"/>
</dbReference>
<dbReference type="EMBL" id="KZ819288">
    <property type="protein sequence ID" value="PWN99511.1"/>
    <property type="molecule type" value="Genomic_DNA"/>
</dbReference>
<dbReference type="GO" id="GO:0005789">
    <property type="term" value="C:endoplasmic reticulum membrane"/>
    <property type="evidence" value="ECO:0007669"/>
    <property type="project" value="UniProtKB-SubCell"/>
</dbReference>
<evidence type="ECO:0000313" key="8">
    <source>
        <dbReference type="Proteomes" id="UP000245946"/>
    </source>
</evidence>
<dbReference type="AlphaFoldDB" id="A0A316ZDA2"/>
<dbReference type="GO" id="GO:0012507">
    <property type="term" value="C:ER to Golgi transport vesicle membrane"/>
    <property type="evidence" value="ECO:0007669"/>
    <property type="project" value="UniProtKB-SubCell"/>
</dbReference>
<dbReference type="Pfam" id="PF09446">
    <property type="entry name" value="VMA21"/>
    <property type="match status" value="1"/>
</dbReference>
<evidence type="ECO:0000256" key="6">
    <source>
        <dbReference type="HAMAP-Rule" id="MF_03058"/>
    </source>
</evidence>
<evidence type="ECO:0000256" key="4">
    <source>
        <dbReference type="ARBA" id="ARBA00023136"/>
    </source>
</evidence>
<sequence length="97" mass="10321">MAQVTPSNVAPRGPDPSSRVYWKLGLFSSAMFAAPLSAYFLSVDRLFSGNPTYAGGLAALVANVVLVGYVIAAFLEDQGPLDEGDRRAARGESRKDQ</sequence>
<accession>A0A316ZDA2</accession>
<keyword evidence="5 6" id="KW-0968">Cytoplasmic vesicle</keyword>
<dbReference type="GeneID" id="37267659"/>
<feature type="transmembrane region" description="Helical" evidence="6">
    <location>
        <begin position="20"/>
        <end position="41"/>
    </location>
</feature>
<name>A0A316ZDA2_9BASI</name>
<proteinExistence type="inferred from homology"/>
<dbReference type="STRING" id="58919.A0A316ZDA2"/>
<comment type="function">
    <text evidence="6">Required for the assembly of the V0 complex of the vacuolar ATPase (V-ATPase) in the endoplasmic reticulum.</text>
</comment>
<keyword evidence="2 6" id="KW-0256">Endoplasmic reticulum</keyword>
<evidence type="ECO:0000256" key="1">
    <source>
        <dbReference type="ARBA" id="ARBA00022692"/>
    </source>
</evidence>
<comment type="subcellular location">
    <subcellularLocation>
        <location evidence="6">Endoplasmic reticulum membrane</location>
        <topology evidence="6">Multi-pass membrane protein</topology>
    </subcellularLocation>
    <subcellularLocation>
        <location evidence="6">Endoplasmic reticulum-Golgi intermediate compartment membrane</location>
        <topology evidence="6">Multi-pass membrane protein</topology>
    </subcellularLocation>
    <subcellularLocation>
        <location evidence="6">Cytoplasmic vesicle</location>
        <location evidence="6">COPII-coated vesicle membrane</location>
        <topology evidence="6">Multi-pass membrane protein</topology>
    </subcellularLocation>
</comment>
<reference evidence="7 8" key="1">
    <citation type="journal article" date="2018" name="Mol. Biol. Evol.">
        <title>Broad Genomic Sampling Reveals a Smut Pathogenic Ancestry of the Fungal Clade Ustilaginomycotina.</title>
        <authorList>
            <person name="Kijpornyongpan T."/>
            <person name="Mondo S.J."/>
            <person name="Barry K."/>
            <person name="Sandor L."/>
            <person name="Lee J."/>
            <person name="Lipzen A."/>
            <person name="Pangilinan J."/>
            <person name="LaButti K."/>
            <person name="Hainaut M."/>
            <person name="Henrissat B."/>
            <person name="Grigoriev I.V."/>
            <person name="Spatafora J.W."/>
            <person name="Aime M.C."/>
        </authorList>
    </citation>
    <scope>NUCLEOTIDE SEQUENCE [LARGE SCALE GENOMIC DNA]</scope>
    <source>
        <strain evidence="7 8">MCA 4186</strain>
    </source>
</reference>
<dbReference type="RefSeq" id="XP_025599790.1">
    <property type="nucleotide sequence ID" value="XM_025740113.1"/>
</dbReference>
<keyword evidence="1 6" id="KW-0812">Transmembrane</keyword>
<dbReference type="InterPro" id="IPR019013">
    <property type="entry name" value="Vma21"/>
</dbReference>
<comment type="caution">
    <text evidence="6">Lacks conserved residue(s) required for the propagation of feature annotation.</text>
</comment>
<evidence type="ECO:0000256" key="2">
    <source>
        <dbReference type="ARBA" id="ARBA00022824"/>
    </source>
</evidence>
<dbReference type="OrthoDB" id="160405at2759"/>
<evidence type="ECO:0000256" key="5">
    <source>
        <dbReference type="ARBA" id="ARBA00023329"/>
    </source>
</evidence>
<evidence type="ECO:0000256" key="3">
    <source>
        <dbReference type="ARBA" id="ARBA00022989"/>
    </source>
</evidence>
<keyword evidence="8" id="KW-1185">Reference proteome</keyword>
<feature type="transmembrane region" description="Helical" evidence="6">
    <location>
        <begin position="53"/>
        <end position="75"/>
    </location>
</feature>
<protein>
    <submittedName>
        <fullName evidence="7">Uncharacterized protein</fullName>
    </submittedName>
</protein>
<keyword evidence="4 6" id="KW-0472">Membrane</keyword>
<keyword evidence="3 6" id="KW-1133">Transmembrane helix</keyword>
<organism evidence="7 8">
    <name type="scientific">Tilletiopsis washingtonensis</name>
    <dbReference type="NCBI Taxonomy" id="58919"/>
    <lineage>
        <taxon>Eukaryota</taxon>
        <taxon>Fungi</taxon>
        <taxon>Dikarya</taxon>
        <taxon>Basidiomycota</taxon>
        <taxon>Ustilaginomycotina</taxon>
        <taxon>Exobasidiomycetes</taxon>
        <taxon>Entylomatales</taxon>
        <taxon>Entylomatales incertae sedis</taxon>
        <taxon>Tilletiopsis</taxon>
    </lineage>
</organism>
<gene>
    <name evidence="7" type="ORF">FA09DRAFT_295335</name>
</gene>
<comment type="similarity">
    <text evidence="6">Belongs to the VMA21 family.</text>
</comment>